<accession>A0A8J3C1P7</accession>
<protein>
    <submittedName>
        <fullName evidence="1">Uncharacterized protein</fullName>
    </submittedName>
</protein>
<keyword evidence="2" id="KW-1185">Reference proteome</keyword>
<proteinExistence type="predicted"/>
<dbReference type="Proteomes" id="UP000656042">
    <property type="component" value="Unassembled WGS sequence"/>
</dbReference>
<gene>
    <name evidence="1" type="ORF">GCM10012284_44110</name>
</gene>
<dbReference type="RefSeq" id="WP_189081178.1">
    <property type="nucleotide sequence ID" value="NZ_BMMX01000023.1"/>
</dbReference>
<name>A0A8J3C1P7_9ACTN</name>
<sequence>MHRWQTIAVAAAALVGTAGLGLAMLRPHDPNAQPMTLSAAPAAAGRYAFAVRAGAVDSLYPGADRRLILTFSNPYDFDLVVTGMRARVASTSKPGCAPIDTNLEVRDYIGRLPVRVDADDTREAGSIPLHMPNTVVDACQAAVFHIALTADATRVSP</sequence>
<dbReference type="AlphaFoldDB" id="A0A8J3C1P7"/>
<comment type="caution">
    <text evidence="1">The sequence shown here is derived from an EMBL/GenBank/DDBJ whole genome shotgun (WGS) entry which is preliminary data.</text>
</comment>
<evidence type="ECO:0000313" key="2">
    <source>
        <dbReference type="Proteomes" id="UP000656042"/>
    </source>
</evidence>
<organism evidence="1 2">
    <name type="scientific">Mangrovihabitans endophyticus</name>
    <dbReference type="NCBI Taxonomy" id="1751298"/>
    <lineage>
        <taxon>Bacteria</taxon>
        <taxon>Bacillati</taxon>
        <taxon>Actinomycetota</taxon>
        <taxon>Actinomycetes</taxon>
        <taxon>Micromonosporales</taxon>
        <taxon>Micromonosporaceae</taxon>
        <taxon>Mangrovihabitans</taxon>
    </lineage>
</organism>
<dbReference type="EMBL" id="BMMX01000023">
    <property type="protein sequence ID" value="GGL04725.1"/>
    <property type="molecule type" value="Genomic_DNA"/>
</dbReference>
<evidence type="ECO:0000313" key="1">
    <source>
        <dbReference type="EMBL" id="GGL04725.1"/>
    </source>
</evidence>
<reference evidence="1" key="2">
    <citation type="submission" date="2020-09" db="EMBL/GenBank/DDBJ databases">
        <authorList>
            <person name="Sun Q."/>
            <person name="Zhou Y."/>
        </authorList>
    </citation>
    <scope>NUCLEOTIDE SEQUENCE</scope>
    <source>
        <strain evidence="1">CGMCC 4.7299</strain>
    </source>
</reference>
<reference evidence="1" key="1">
    <citation type="journal article" date="2014" name="Int. J. Syst. Evol. Microbiol.">
        <title>Complete genome sequence of Corynebacterium casei LMG S-19264T (=DSM 44701T), isolated from a smear-ripened cheese.</title>
        <authorList>
            <consortium name="US DOE Joint Genome Institute (JGI-PGF)"/>
            <person name="Walter F."/>
            <person name="Albersmeier A."/>
            <person name="Kalinowski J."/>
            <person name="Ruckert C."/>
        </authorList>
    </citation>
    <scope>NUCLEOTIDE SEQUENCE</scope>
    <source>
        <strain evidence="1">CGMCC 4.7299</strain>
    </source>
</reference>